<organism evidence="4 5">
    <name type="scientific">Siphonobacter aquaeclarae</name>
    <dbReference type="NCBI Taxonomy" id="563176"/>
    <lineage>
        <taxon>Bacteria</taxon>
        <taxon>Pseudomonadati</taxon>
        <taxon>Bacteroidota</taxon>
        <taxon>Cytophagia</taxon>
        <taxon>Cytophagales</taxon>
        <taxon>Cytophagaceae</taxon>
        <taxon>Siphonobacter</taxon>
    </lineage>
</organism>
<accession>A0A1G9JZ21</accession>
<dbReference type="Gene3D" id="3.40.1170.60">
    <property type="match status" value="1"/>
</dbReference>
<dbReference type="InterPro" id="IPR050356">
    <property type="entry name" value="SulA_CellDiv_inhibitor"/>
</dbReference>
<reference evidence="4 5" key="1">
    <citation type="submission" date="2016-10" db="EMBL/GenBank/DDBJ databases">
        <authorList>
            <person name="de Groot N.N."/>
        </authorList>
    </citation>
    <scope>NUCLEOTIDE SEQUENCE [LARGE SCALE GENOMIC DNA]</scope>
    <source>
        <strain evidence="4 5">DSM 21668</strain>
    </source>
</reference>
<proteinExistence type="inferred from homology"/>
<gene>
    <name evidence="4" type="ORF">SAMN04488090_0811</name>
</gene>
<dbReference type="GO" id="GO:0006281">
    <property type="term" value="P:DNA repair"/>
    <property type="evidence" value="ECO:0007669"/>
    <property type="project" value="InterPro"/>
</dbReference>
<dbReference type="EMBL" id="FNGS01000002">
    <property type="protein sequence ID" value="SDL42662.1"/>
    <property type="molecule type" value="Genomic_DNA"/>
</dbReference>
<dbReference type="InterPro" id="IPR001126">
    <property type="entry name" value="UmuC"/>
</dbReference>
<keyword evidence="5" id="KW-1185">Reference proteome</keyword>
<evidence type="ECO:0000256" key="2">
    <source>
        <dbReference type="ARBA" id="ARBA00022763"/>
    </source>
</evidence>
<protein>
    <submittedName>
        <fullName evidence="4">Protein ImuB</fullName>
    </submittedName>
</protein>
<dbReference type="PANTHER" id="PTHR35369">
    <property type="entry name" value="BLR3025 PROTEIN-RELATED"/>
    <property type="match status" value="1"/>
</dbReference>
<evidence type="ECO:0000313" key="4">
    <source>
        <dbReference type="EMBL" id="SDL42662.1"/>
    </source>
</evidence>
<dbReference type="RefSeq" id="WP_093198150.1">
    <property type="nucleotide sequence ID" value="NZ_FNGS01000002.1"/>
</dbReference>
<dbReference type="InterPro" id="IPR043128">
    <property type="entry name" value="Rev_trsase/Diguanyl_cyclase"/>
</dbReference>
<feature type="domain" description="UmuC" evidence="3">
    <location>
        <begin position="14"/>
        <end position="152"/>
    </location>
</feature>
<comment type="similarity">
    <text evidence="1">Belongs to the DNA polymerase type-Y family.</text>
</comment>
<dbReference type="Gene3D" id="3.30.70.270">
    <property type="match status" value="1"/>
</dbReference>
<name>A0A1G9JZ21_9BACT</name>
<keyword evidence="2" id="KW-0227">DNA damage</keyword>
<dbReference type="STRING" id="563176.SAMN04488090_0811"/>
<dbReference type="AlphaFoldDB" id="A0A1G9JZ21"/>
<dbReference type="Proteomes" id="UP000198901">
    <property type="component" value="Unassembled WGS sequence"/>
</dbReference>
<dbReference type="OrthoDB" id="625722at2"/>
<dbReference type="SUPFAM" id="SSF56672">
    <property type="entry name" value="DNA/RNA polymerases"/>
    <property type="match status" value="1"/>
</dbReference>
<sequence length="497" mass="56145">MEKRFVSLWFPHLITDWVLLQKPVLKATPFVLASPRHGRMIVSATSAPAAAAGIETGMVVADARVLFPQLAVFPDREGRAGRLLTELAAWCIRFTPVVALDLPDGLLLDASGCAHLWKGELPYLHDLLLRLRQMGYHVRAGMADTIGTAWAVARFRSDDPVVPPGMMDEALGPLPSAALRLPPEVLERLDKLGFYRIESFLPIPASVLRRRFGEVLPRQLSLALGYREEPLKPVRPLEPYFERLPAPEPILTATGIEIALHHLLEALCTRLAREGKGLRKAFFRGYRLDHEIVQLEIGTSRASCHGEHLFRLFDISKLAPEPGIELFELEAPVVEDLLPAQEALWNLNGGKGMREIAELLDKLTGRAGANIVHRYLPAEHYWPERSVAATDSLEDVPGTPWPVERPRPVHLLARPETIQVTAPVPDYPPMLFRYRGEVHRVSKADGPERIEQEWWLEQSAHRDYYVVEDERGARYWIFRLGHYDGPHSEWFLHGFFA</sequence>
<dbReference type="PANTHER" id="PTHR35369:SF2">
    <property type="entry name" value="BLR3025 PROTEIN"/>
    <property type="match status" value="1"/>
</dbReference>
<evidence type="ECO:0000259" key="3">
    <source>
        <dbReference type="Pfam" id="PF00817"/>
    </source>
</evidence>
<dbReference type="InterPro" id="IPR043502">
    <property type="entry name" value="DNA/RNA_pol_sf"/>
</dbReference>
<dbReference type="CDD" id="cd03468">
    <property type="entry name" value="PolY_like"/>
    <property type="match status" value="1"/>
</dbReference>
<evidence type="ECO:0000313" key="5">
    <source>
        <dbReference type="Proteomes" id="UP000198901"/>
    </source>
</evidence>
<evidence type="ECO:0000256" key="1">
    <source>
        <dbReference type="ARBA" id="ARBA00010945"/>
    </source>
</evidence>
<dbReference type="Pfam" id="PF00817">
    <property type="entry name" value="IMS"/>
    <property type="match status" value="1"/>
</dbReference>